<dbReference type="PANTHER" id="PTHR11360:SF20">
    <property type="entry name" value="MONOCARBOXYLATE TRANSPORTER 7"/>
    <property type="match status" value="1"/>
</dbReference>
<evidence type="ECO:0000256" key="13">
    <source>
        <dbReference type="ARBA" id="ARBA00025740"/>
    </source>
</evidence>
<evidence type="ECO:0000256" key="20">
    <source>
        <dbReference type="SAM" id="MobiDB-lite"/>
    </source>
</evidence>
<dbReference type="InterPro" id="IPR015943">
    <property type="entry name" value="WD40/YVTN_repeat-like_dom_sf"/>
</dbReference>
<dbReference type="InterPro" id="IPR050327">
    <property type="entry name" value="Proton-linked_MCT"/>
</dbReference>
<dbReference type="Proteomes" id="UP001279410">
    <property type="component" value="Unassembled WGS sequence"/>
</dbReference>
<feature type="region of interest" description="Disordered" evidence="20">
    <location>
        <begin position="613"/>
        <end position="632"/>
    </location>
</feature>
<keyword evidence="9 21" id="KW-1133">Transmembrane helix</keyword>
<dbReference type="FunFam" id="1.20.1250.20:FF:000326">
    <property type="entry name" value="Solute carrier family 16 member 6"/>
    <property type="match status" value="1"/>
</dbReference>
<evidence type="ECO:0000256" key="18">
    <source>
        <dbReference type="ARBA" id="ARBA00076353"/>
    </source>
</evidence>
<evidence type="ECO:0000256" key="5">
    <source>
        <dbReference type="ARBA" id="ARBA00022553"/>
    </source>
</evidence>
<dbReference type="GO" id="GO:0008289">
    <property type="term" value="F:lipid binding"/>
    <property type="evidence" value="ECO:0007669"/>
    <property type="project" value="UniProtKB-KW"/>
</dbReference>
<keyword evidence="11" id="KW-0446">Lipid-binding</keyword>
<feature type="transmembrane region" description="Helical" evidence="21">
    <location>
        <begin position="556"/>
        <end position="579"/>
    </location>
</feature>
<reference evidence="23" key="1">
    <citation type="submission" date="2022-08" db="EMBL/GenBank/DDBJ databases">
        <title>Genome sequencing of akame (Lates japonicus).</title>
        <authorList>
            <person name="Hashiguchi Y."/>
            <person name="Takahashi H."/>
        </authorList>
    </citation>
    <scope>NUCLEOTIDE SEQUENCE</scope>
    <source>
        <strain evidence="23">Kochi</strain>
    </source>
</reference>
<dbReference type="InterPro" id="IPR001680">
    <property type="entry name" value="WD40_rpt"/>
</dbReference>
<keyword evidence="7 21" id="KW-0812">Transmembrane</keyword>
<feature type="transmembrane region" description="Helical" evidence="21">
    <location>
        <begin position="496"/>
        <end position="516"/>
    </location>
</feature>
<evidence type="ECO:0000256" key="17">
    <source>
        <dbReference type="ARBA" id="ARBA00072172"/>
    </source>
</evidence>
<evidence type="ECO:0000256" key="4">
    <source>
        <dbReference type="ARBA" id="ARBA00022475"/>
    </source>
</evidence>
<dbReference type="GO" id="GO:0008028">
    <property type="term" value="F:monocarboxylic acid transmembrane transporter activity"/>
    <property type="evidence" value="ECO:0007669"/>
    <property type="project" value="TreeGrafter"/>
</dbReference>
<comment type="subunit">
    <text evidence="16">Forms functional complexes with BSG/CD147 or EMB/GP70 ancillary proteins.</text>
</comment>
<keyword evidence="5" id="KW-0597">Phosphoprotein</keyword>
<feature type="compositionally biased region" description="Basic and acidic residues" evidence="20">
    <location>
        <begin position="896"/>
        <end position="912"/>
    </location>
</feature>
<evidence type="ECO:0000256" key="19">
    <source>
        <dbReference type="ARBA" id="ARBA00079656"/>
    </source>
</evidence>
<feature type="transmembrane region" description="Helical" evidence="21">
    <location>
        <begin position="472"/>
        <end position="490"/>
    </location>
</feature>
<feature type="transmembrane region" description="Helical" evidence="21">
    <location>
        <begin position="794"/>
        <end position="813"/>
    </location>
</feature>
<feature type="compositionally biased region" description="Polar residues" evidence="20">
    <location>
        <begin position="616"/>
        <end position="632"/>
    </location>
</feature>
<evidence type="ECO:0000256" key="12">
    <source>
        <dbReference type="ARBA" id="ARBA00023136"/>
    </source>
</evidence>
<evidence type="ECO:0000256" key="8">
    <source>
        <dbReference type="ARBA" id="ARBA00022737"/>
    </source>
</evidence>
<dbReference type="Pfam" id="PF07690">
    <property type="entry name" value="MFS_1"/>
    <property type="match status" value="1"/>
</dbReference>
<feature type="region of interest" description="Disordered" evidence="20">
    <location>
        <begin position="658"/>
        <end position="687"/>
    </location>
</feature>
<keyword evidence="3" id="KW-0813">Transport</keyword>
<comment type="similarity">
    <text evidence="13">Belongs to the WD repeat PROPPIN family.</text>
</comment>
<keyword evidence="10" id="KW-0072">Autophagy</keyword>
<dbReference type="Pfam" id="PF21032">
    <property type="entry name" value="PROPPIN"/>
    <property type="match status" value="2"/>
</dbReference>
<comment type="subcellular location">
    <subcellularLocation>
        <location evidence="2">Basolateral cell membrane</location>
        <topology evidence="2">Multi-pass membrane protein</topology>
    </subcellularLocation>
    <subcellularLocation>
        <location evidence="1">Preautophagosomal structure</location>
    </subcellularLocation>
</comment>
<dbReference type="Gene3D" id="1.20.1250.20">
    <property type="entry name" value="MFS general substrate transporter like domains"/>
    <property type="match status" value="1"/>
</dbReference>
<dbReference type="GO" id="GO:0000407">
    <property type="term" value="C:phagophore assembly site"/>
    <property type="evidence" value="ECO:0007669"/>
    <property type="project" value="UniProtKB-SubCell"/>
</dbReference>
<name>A0AAD3R8M3_LATJO</name>
<evidence type="ECO:0000256" key="3">
    <source>
        <dbReference type="ARBA" id="ARBA00022448"/>
    </source>
</evidence>
<dbReference type="InterPro" id="IPR036322">
    <property type="entry name" value="WD40_repeat_dom_sf"/>
</dbReference>
<comment type="caution">
    <text evidence="23">The sequence shown here is derived from an EMBL/GenBank/DDBJ whole genome shotgun (WGS) entry which is preliminary data.</text>
</comment>
<gene>
    <name evidence="23" type="ORF">AKAME5_001305800</name>
</gene>
<keyword evidence="12 21" id="KW-0472">Membrane</keyword>
<evidence type="ECO:0000313" key="23">
    <source>
        <dbReference type="EMBL" id="GLD61214.1"/>
    </source>
</evidence>
<dbReference type="InterPro" id="IPR048720">
    <property type="entry name" value="PROPPIN"/>
</dbReference>
<evidence type="ECO:0000256" key="7">
    <source>
        <dbReference type="ARBA" id="ARBA00022692"/>
    </source>
</evidence>
<dbReference type="PROSITE" id="PS50850">
    <property type="entry name" value="MFS"/>
    <property type="match status" value="1"/>
</dbReference>
<keyword evidence="24" id="KW-1185">Reference proteome</keyword>
<dbReference type="InterPro" id="IPR030766">
    <property type="entry name" value="MCT7"/>
</dbReference>
<evidence type="ECO:0000256" key="11">
    <source>
        <dbReference type="ARBA" id="ARBA00023121"/>
    </source>
</evidence>
<feature type="transmembrane region" description="Helical" evidence="21">
    <location>
        <begin position="771"/>
        <end position="788"/>
    </location>
</feature>
<organism evidence="23 24">
    <name type="scientific">Lates japonicus</name>
    <name type="common">Japanese lates</name>
    <dbReference type="NCBI Taxonomy" id="270547"/>
    <lineage>
        <taxon>Eukaryota</taxon>
        <taxon>Metazoa</taxon>
        <taxon>Chordata</taxon>
        <taxon>Craniata</taxon>
        <taxon>Vertebrata</taxon>
        <taxon>Euteleostomi</taxon>
        <taxon>Actinopterygii</taxon>
        <taxon>Neopterygii</taxon>
        <taxon>Teleostei</taxon>
        <taxon>Neoteleostei</taxon>
        <taxon>Acanthomorphata</taxon>
        <taxon>Carangaria</taxon>
        <taxon>Carangaria incertae sedis</taxon>
        <taxon>Centropomidae</taxon>
        <taxon>Lates</taxon>
    </lineage>
</organism>
<comment type="function">
    <text evidence="15">Monocarboxylate transporter selective for taurine. May associate with BSG/CD147 or EMB/GP70 ancillary proteins to mediate facilitative efflux or influx of taurine across the plasma membrane. The transport is pH- and sodium-independent. Rather low-affinity, is likely effective for taurine transport in tissues where taurine is present at high concentrations.</text>
</comment>
<evidence type="ECO:0000256" key="1">
    <source>
        <dbReference type="ARBA" id="ARBA00004329"/>
    </source>
</evidence>
<keyword evidence="8" id="KW-0677">Repeat</keyword>
<feature type="transmembrane region" description="Helical" evidence="21">
    <location>
        <begin position="834"/>
        <end position="852"/>
    </location>
</feature>
<feature type="transmembrane region" description="Helical" evidence="21">
    <location>
        <begin position="528"/>
        <end position="550"/>
    </location>
</feature>
<accession>A0AAD3R8M3</accession>
<evidence type="ECO:0000256" key="6">
    <source>
        <dbReference type="ARBA" id="ARBA00022574"/>
    </source>
</evidence>
<proteinExistence type="inferred from homology"/>
<dbReference type="AlphaFoldDB" id="A0AAD3R8M3"/>
<dbReference type="CDD" id="cd17422">
    <property type="entry name" value="MFS_MCT7"/>
    <property type="match status" value="1"/>
</dbReference>
<dbReference type="Gene3D" id="2.130.10.10">
    <property type="entry name" value="YVTN repeat-like/Quinoprotein amine dehydrogenase"/>
    <property type="match status" value="1"/>
</dbReference>
<feature type="transmembrane region" description="Helical" evidence="21">
    <location>
        <begin position="706"/>
        <end position="728"/>
    </location>
</feature>
<dbReference type="InterPro" id="IPR020846">
    <property type="entry name" value="MFS_dom"/>
</dbReference>
<evidence type="ECO:0000313" key="24">
    <source>
        <dbReference type="Proteomes" id="UP001279410"/>
    </source>
</evidence>
<dbReference type="InterPro" id="IPR011701">
    <property type="entry name" value="MFS"/>
</dbReference>
<dbReference type="SMART" id="SM00320">
    <property type="entry name" value="WD40"/>
    <property type="match status" value="2"/>
</dbReference>
<dbReference type="EMBL" id="BRZM01000044">
    <property type="protein sequence ID" value="GLD61214.1"/>
    <property type="molecule type" value="Genomic_DNA"/>
</dbReference>
<evidence type="ECO:0000256" key="10">
    <source>
        <dbReference type="ARBA" id="ARBA00023006"/>
    </source>
</evidence>
<dbReference type="SUPFAM" id="SSF103473">
    <property type="entry name" value="MFS general substrate transporter"/>
    <property type="match status" value="1"/>
</dbReference>
<comment type="catalytic activity">
    <reaction evidence="14">
        <text>taurine(out) = taurine(in)</text>
        <dbReference type="Rhea" id="RHEA:66328"/>
        <dbReference type="ChEBI" id="CHEBI:507393"/>
    </reaction>
    <physiologicalReaction direction="left-to-right" evidence="14">
        <dbReference type="Rhea" id="RHEA:66329"/>
    </physiologicalReaction>
    <physiologicalReaction direction="right-to-left" evidence="14">
        <dbReference type="Rhea" id="RHEA:66330"/>
    </physiologicalReaction>
</comment>
<dbReference type="GO" id="GO:0016323">
    <property type="term" value="C:basolateral plasma membrane"/>
    <property type="evidence" value="ECO:0007669"/>
    <property type="project" value="UniProtKB-SubCell"/>
</dbReference>
<evidence type="ECO:0000259" key="22">
    <source>
        <dbReference type="PROSITE" id="PS50850"/>
    </source>
</evidence>
<evidence type="ECO:0000256" key="21">
    <source>
        <dbReference type="SAM" id="Phobius"/>
    </source>
</evidence>
<evidence type="ECO:0000256" key="9">
    <source>
        <dbReference type="ARBA" id="ARBA00022989"/>
    </source>
</evidence>
<dbReference type="InterPro" id="IPR036259">
    <property type="entry name" value="MFS_trans_sf"/>
</dbReference>
<dbReference type="FunFam" id="1.20.1250.20:FF:000490">
    <property type="entry name" value="Solute carrier family 16 member 6"/>
    <property type="match status" value="1"/>
</dbReference>
<sequence length="943" mass="102229">TPDVYIVERLFSSSLVVVVSTTMPQRMNVYHFKKGTEICNYSYPNNILAVKLNRQRLVVCLEESIYVHNIKDMKLLKTLLNTPSNPSGLCALSVNHSNSYLAYPGSATIGEIIVYDANNLNTVTMIPAHDSPVAALTFNTSATKLASASERGTVIRVFSIPEGQRLFEFRRGMKRYVNISSLSFSPDGQFLCASSNTETVHIFKLEQLGPSGGDEAATWTAYMGKMNVCTLAMIQKLPRLLVATASGHLFIYNVDPLDGGECTLAHKHRLFGVDDDQDERIESEGSEVTGPAQACPSYAATAALPASGPVTATLTGYSEDGGAKKGEVIPEHEFAAGPVCLDDENEFPPINWCRDGTGGGLGRRSRLISSISGQLCWWPAVAMRVPSCLGPNVYPEVPDGGWGWAVAAAFFLVEVCTYGTLKSLGVFLQDLMEEFGESNSRVSWVISICVFIFTFTAPLSTMLSNRFGYRPVVMMGGFLISLGTITSAFTNSINEMYITIGIVSGLGYCLTFLPTVTILAQYFSRRRALVTSIASSGESFAIFAFAPAFTTLKQHIGWRYCLVVLGTFQASVIGCGLLLRPIIIEPEPVKEDNESDKDSLSLKQLQTVYELENEQTRTSISSGGSEDSGVTSLSASNVDLRTAGAETKALVEWELQDKEGQEPSLSTHPSPVKEKDEVEPAEVEAGSLKPSSPKLLDFSVLKDCAFIWYSLFGLFATLGFFAPQIYIIELSKSRGVEPSMASYMLSVMAVAEIFGRLSIGVVLNKVRCRKTLLLLVCVVLLCLVLVAFTIVWEFWGLVVCCALYGYFMGTVGSTHIPMLAEEDVVGIQKMASSVGVYVFIQSFAGLAGPPLGGVLVDVTQNYGAAFYSCAVGMGLSAICLGLVGPAKSGMCQRQSRNKEKGKNLEEEQKISQESDQTDFLEVDLAPEDSPVRRAVDQDSASVI</sequence>
<dbReference type="GO" id="GO:0006914">
    <property type="term" value="P:autophagy"/>
    <property type="evidence" value="ECO:0007669"/>
    <property type="project" value="UniProtKB-KW"/>
</dbReference>
<feature type="transmembrane region" description="Helical" evidence="21">
    <location>
        <begin position="441"/>
        <end position="460"/>
    </location>
</feature>
<evidence type="ECO:0000256" key="2">
    <source>
        <dbReference type="ARBA" id="ARBA00004554"/>
    </source>
</evidence>
<feature type="transmembrane region" description="Helical" evidence="21">
    <location>
        <begin position="864"/>
        <end position="886"/>
    </location>
</feature>
<dbReference type="SUPFAM" id="SSF50978">
    <property type="entry name" value="WD40 repeat-like"/>
    <property type="match status" value="1"/>
</dbReference>
<dbReference type="PANTHER" id="PTHR11360">
    <property type="entry name" value="MONOCARBOXYLATE TRANSPORTER"/>
    <property type="match status" value="1"/>
</dbReference>
<keyword evidence="4" id="KW-1003">Cell membrane</keyword>
<feature type="non-terminal residue" evidence="23">
    <location>
        <position position="943"/>
    </location>
</feature>
<evidence type="ECO:0000256" key="14">
    <source>
        <dbReference type="ARBA" id="ARBA00050472"/>
    </source>
</evidence>
<evidence type="ECO:0000256" key="15">
    <source>
        <dbReference type="ARBA" id="ARBA00058516"/>
    </source>
</evidence>
<protein>
    <recommendedName>
        <fullName evidence="17">Monocarboxylate transporter 7</fullName>
    </recommendedName>
    <alternativeName>
        <fullName evidence="18">Monocarboxylate transporter 6</fullName>
    </alternativeName>
    <alternativeName>
        <fullName evidence="19">Solute carrier family 16 member 6</fullName>
    </alternativeName>
</protein>
<keyword evidence="6" id="KW-0853">WD repeat</keyword>
<feature type="transmembrane region" description="Helical" evidence="21">
    <location>
        <begin position="740"/>
        <end position="759"/>
    </location>
</feature>
<evidence type="ECO:0000256" key="16">
    <source>
        <dbReference type="ARBA" id="ARBA00064033"/>
    </source>
</evidence>
<feature type="domain" description="Major facilitator superfamily (MFS) profile" evidence="22">
    <location>
        <begin position="403"/>
        <end position="888"/>
    </location>
</feature>
<feature type="region of interest" description="Disordered" evidence="20">
    <location>
        <begin position="894"/>
        <end position="923"/>
    </location>
</feature>